<dbReference type="VEuPathDB" id="VectorBase:ACUA011787"/>
<dbReference type="Proteomes" id="UP000075883">
    <property type="component" value="Unassembled WGS sequence"/>
</dbReference>
<reference evidence="3" key="1">
    <citation type="submission" date="2013-09" db="EMBL/GenBank/DDBJ databases">
        <title>The Genome Sequence of Anopheles culicifacies species A.</title>
        <authorList>
            <consortium name="The Broad Institute Genomics Platform"/>
            <person name="Neafsey D.E."/>
            <person name="Besansky N."/>
            <person name="Howell P."/>
            <person name="Walton C."/>
            <person name="Young S.K."/>
            <person name="Zeng Q."/>
            <person name="Gargeya S."/>
            <person name="Fitzgerald M."/>
            <person name="Haas B."/>
            <person name="Abouelleil A."/>
            <person name="Allen A.W."/>
            <person name="Alvarado L."/>
            <person name="Arachchi H.M."/>
            <person name="Berlin A.M."/>
            <person name="Chapman S.B."/>
            <person name="Gainer-Dewar J."/>
            <person name="Goldberg J."/>
            <person name="Griggs A."/>
            <person name="Gujja S."/>
            <person name="Hansen M."/>
            <person name="Howarth C."/>
            <person name="Imamovic A."/>
            <person name="Ireland A."/>
            <person name="Larimer J."/>
            <person name="McCowan C."/>
            <person name="Murphy C."/>
            <person name="Pearson M."/>
            <person name="Poon T.W."/>
            <person name="Priest M."/>
            <person name="Roberts A."/>
            <person name="Saif S."/>
            <person name="Shea T."/>
            <person name="Sisk P."/>
            <person name="Sykes S."/>
            <person name="Wortman J."/>
            <person name="Nusbaum C."/>
            <person name="Birren B."/>
        </authorList>
    </citation>
    <scope>NUCLEOTIDE SEQUENCE [LARGE SCALE GENOMIC DNA]</scope>
    <source>
        <strain evidence="3">A-37</strain>
    </source>
</reference>
<dbReference type="EMBL" id="AXCM01010949">
    <property type="status" value="NOT_ANNOTATED_CDS"/>
    <property type="molecule type" value="Genomic_DNA"/>
</dbReference>
<evidence type="ECO:0000256" key="1">
    <source>
        <dbReference type="SAM" id="MobiDB-lite"/>
    </source>
</evidence>
<protein>
    <submittedName>
        <fullName evidence="2">Uncharacterized protein</fullName>
    </submittedName>
</protein>
<evidence type="ECO:0000313" key="2">
    <source>
        <dbReference type="EnsemblMetazoa" id="ACUA011787-PA"/>
    </source>
</evidence>
<evidence type="ECO:0000313" key="3">
    <source>
        <dbReference type="Proteomes" id="UP000075883"/>
    </source>
</evidence>
<feature type="compositionally biased region" description="Polar residues" evidence="1">
    <location>
        <begin position="308"/>
        <end position="321"/>
    </location>
</feature>
<reference evidence="2" key="2">
    <citation type="submission" date="2020-05" db="UniProtKB">
        <authorList>
            <consortium name="EnsemblMetazoa"/>
        </authorList>
    </citation>
    <scope>IDENTIFICATION</scope>
    <source>
        <strain evidence="2">A-37</strain>
    </source>
</reference>
<feature type="compositionally biased region" description="Gly residues" evidence="1">
    <location>
        <begin position="357"/>
        <end position="367"/>
    </location>
</feature>
<feature type="region of interest" description="Disordered" evidence="1">
    <location>
        <begin position="261"/>
        <end position="374"/>
    </location>
</feature>
<name>A0A182M829_9DIPT</name>
<sequence>MLSYMLPVEEKSPSAAAAAATRNLSLNLTTTTATGGVGGSGTGGAVPTGGAAAGATIVRECNAGSGSGATTASTSSTAQVRSIIKPTIKHGASHRYQLIGSGSDVKPLGASAAGGGGGVGGSVDCGTGRWQEEADGEVDLCDESTNLLAGGEDEDDDERVVVDDRSRRGGAVKSDKNFNNLILVTNGRHTKATNGNHAGPTSKLASVLKPTNGVNSSIRPGSSTSNSGAHTSTGGGAYYNGYIAVRGENDDEHHRLLVSANNLRNTSVEPRQDWNDHSRTGPGEGPATTVTTDPPRSSSTSTSTSRTNGNCRTMNSLNGNLMGSDPPPVAPLPLDTSEIGGGAADVSLGSDSDSATGAGGLATTGGGKKVKLNKLGGNKNVTLKSTD</sequence>
<proteinExistence type="predicted"/>
<organism evidence="2 3">
    <name type="scientific">Anopheles culicifacies</name>
    <dbReference type="NCBI Taxonomy" id="139723"/>
    <lineage>
        <taxon>Eukaryota</taxon>
        <taxon>Metazoa</taxon>
        <taxon>Ecdysozoa</taxon>
        <taxon>Arthropoda</taxon>
        <taxon>Hexapoda</taxon>
        <taxon>Insecta</taxon>
        <taxon>Pterygota</taxon>
        <taxon>Neoptera</taxon>
        <taxon>Endopterygota</taxon>
        <taxon>Diptera</taxon>
        <taxon>Nematocera</taxon>
        <taxon>Culicoidea</taxon>
        <taxon>Culicidae</taxon>
        <taxon>Anophelinae</taxon>
        <taxon>Anopheles</taxon>
        <taxon>culicifacies species complex</taxon>
    </lineage>
</organism>
<keyword evidence="3" id="KW-1185">Reference proteome</keyword>
<feature type="compositionally biased region" description="Low complexity" evidence="1">
    <location>
        <begin position="288"/>
        <end position="307"/>
    </location>
</feature>
<dbReference type="AlphaFoldDB" id="A0A182M829"/>
<accession>A0A182M829</accession>
<feature type="compositionally biased region" description="Polar residues" evidence="1">
    <location>
        <begin position="212"/>
        <end position="232"/>
    </location>
</feature>
<feature type="compositionally biased region" description="Basic and acidic residues" evidence="1">
    <location>
        <begin position="270"/>
        <end position="279"/>
    </location>
</feature>
<feature type="compositionally biased region" description="Low complexity" evidence="1">
    <location>
        <begin position="347"/>
        <end position="356"/>
    </location>
</feature>
<feature type="region of interest" description="Disordered" evidence="1">
    <location>
        <begin position="190"/>
        <end position="234"/>
    </location>
</feature>
<dbReference type="EnsemblMetazoa" id="ACUA011787-RA">
    <property type="protein sequence ID" value="ACUA011787-PA"/>
    <property type="gene ID" value="ACUA011787"/>
</dbReference>